<sequence length="78" mass="8825">MPISLALNPSLIGQSKHAAQLFFQWQVSKKVLTILSLLAVTPRFEEEIKLWTIEISGLSDSVIYYNDSFGIVRNTLDE</sequence>
<dbReference type="EMBL" id="JWIN03000005">
    <property type="protein sequence ID" value="KAB1278569.1"/>
    <property type="molecule type" value="Genomic_DNA"/>
</dbReference>
<accession>A0A5N4E564</accession>
<evidence type="ECO:0000313" key="1">
    <source>
        <dbReference type="EMBL" id="KAB1278569.1"/>
    </source>
</evidence>
<keyword evidence="2" id="KW-1185">Reference proteome</keyword>
<reference evidence="1 2" key="1">
    <citation type="journal article" date="2019" name="Mol. Ecol. Resour.">
        <title>Improving Illumina assemblies with Hi-C and long reads: an example with the North African dromedary.</title>
        <authorList>
            <person name="Elbers J.P."/>
            <person name="Rogers M.F."/>
            <person name="Perelman P.L."/>
            <person name="Proskuryakova A.A."/>
            <person name="Serdyukova N.A."/>
            <person name="Johnson W.E."/>
            <person name="Horin P."/>
            <person name="Corander J."/>
            <person name="Murphy D."/>
            <person name="Burger P.A."/>
        </authorList>
    </citation>
    <scope>NUCLEOTIDE SEQUENCE [LARGE SCALE GENOMIC DNA]</scope>
    <source>
        <strain evidence="1">Drom800</strain>
        <tissue evidence="1">Blood</tissue>
    </source>
</reference>
<gene>
    <name evidence="1" type="ORF">Cadr_000006722</name>
</gene>
<name>A0A5N4E564_CAMDR</name>
<dbReference type="Proteomes" id="UP000299084">
    <property type="component" value="Unassembled WGS sequence"/>
</dbReference>
<evidence type="ECO:0000313" key="2">
    <source>
        <dbReference type="Proteomes" id="UP000299084"/>
    </source>
</evidence>
<comment type="caution">
    <text evidence="1">The sequence shown here is derived from an EMBL/GenBank/DDBJ whole genome shotgun (WGS) entry which is preliminary data.</text>
</comment>
<organism evidence="1 2">
    <name type="scientific">Camelus dromedarius</name>
    <name type="common">Dromedary</name>
    <name type="synonym">Arabian camel</name>
    <dbReference type="NCBI Taxonomy" id="9838"/>
    <lineage>
        <taxon>Eukaryota</taxon>
        <taxon>Metazoa</taxon>
        <taxon>Chordata</taxon>
        <taxon>Craniata</taxon>
        <taxon>Vertebrata</taxon>
        <taxon>Euteleostomi</taxon>
        <taxon>Mammalia</taxon>
        <taxon>Eutheria</taxon>
        <taxon>Laurasiatheria</taxon>
        <taxon>Artiodactyla</taxon>
        <taxon>Tylopoda</taxon>
        <taxon>Camelidae</taxon>
        <taxon>Camelus</taxon>
    </lineage>
</organism>
<dbReference type="AlphaFoldDB" id="A0A5N4E564"/>
<proteinExistence type="predicted"/>
<protein>
    <submittedName>
        <fullName evidence="1">Uncharacterized protein</fullName>
    </submittedName>
</protein>